<organism evidence="1 2">
    <name type="scientific">Polyangium mundeleinium</name>
    <dbReference type="NCBI Taxonomy" id="2995306"/>
    <lineage>
        <taxon>Bacteria</taxon>
        <taxon>Pseudomonadati</taxon>
        <taxon>Myxococcota</taxon>
        <taxon>Polyangia</taxon>
        <taxon>Polyangiales</taxon>
        <taxon>Polyangiaceae</taxon>
        <taxon>Polyangium</taxon>
    </lineage>
</organism>
<proteinExistence type="predicted"/>
<reference evidence="1 2" key="1">
    <citation type="submission" date="2022-11" db="EMBL/GenBank/DDBJ databases">
        <title>Minimal conservation of predation-associated metabolite biosynthetic gene clusters underscores biosynthetic potential of Myxococcota including descriptions for ten novel species: Archangium lansinium sp. nov., Myxococcus landrumus sp. nov., Nannocystis bai.</title>
        <authorList>
            <person name="Ahearne A."/>
            <person name="Stevens C."/>
            <person name="Dowd S."/>
        </authorList>
    </citation>
    <scope>NUCLEOTIDE SEQUENCE [LARGE SCALE GENOMIC DNA]</scope>
    <source>
        <strain evidence="1 2">RJM3</strain>
    </source>
</reference>
<sequence>MQIGLSKDINAEGCKKCQEFRPWWGTIAKIAAQLHAHGVIWPNFLIIHGKRLSCRDAPDAGRFDESVYVIATDEDGKDATAEQAKVFVTEKGNSSRYVAVSNVLNGSAFR</sequence>
<evidence type="ECO:0000313" key="1">
    <source>
        <dbReference type="EMBL" id="MDC0741037.1"/>
    </source>
</evidence>
<name>A0ABT5EI34_9BACT</name>
<gene>
    <name evidence="1" type="ORF">POL67_06740</name>
</gene>
<accession>A0ABT5EI34</accession>
<keyword evidence="2" id="KW-1185">Reference proteome</keyword>
<dbReference type="EMBL" id="JAQNDO010000001">
    <property type="protein sequence ID" value="MDC0741037.1"/>
    <property type="molecule type" value="Genomic_DNA"/>
</dbReference>
<dbReference type="RefSeq" id="WP_271916247.1">
    <property type="nucleotide sequence ID" value="NZ_JAQNDO010000001.1"/>
</dbReference>
<protein>
    <submittedName>
        <fullName evidence="1">Uncharacterized protein</fullName>
    </submittedName>
</protein>
<evidence type="ECO:0000313" key="2">
    <source>
        <dbReference type="Proteomes" id="UP001221411"/>
    </source>
</evidence>
<dbReference type="Proteomes" id="UP001221411">
    <property type="component" value="Unassembled WGS sequence"/>
</dbReference>
<comment type="caution">
    <text evidence="1">The sequence shown here is derived from an EMBL/GenBank/DDBJ whole genome shotgun (WGS) entry which is preliminary data.</text>
</comment>